<evidence type="ECO:0000313" key="2">
    <source>
        <dbReference type="EMBL" id="KAJ8981402.1"/>
    </source>
</evidence>
<evidence type="ECO:0000313" key="3">
    <source>
        <dbReference type="Proteomes" id="UP001162164"/>
    </source>
</evidence>
<organism evidence="2 3">
    <name type="scientific">Molorchus minor</name>
    <dbReference type="NCBI Taxonomy" id="1323400"/>
    <lineage>
        <taxon>Eukaryota</taxon>
        <taxon>Metazoa</taxon>
        <taxon>Ecdysozoa</taxon>
        <taxon>Arthropoda</taxon>
        <taxon>Hexapoda</taxon>
        <taxon>Insecta</taxon>
        <taxon>Pterygota</taxon>
        <taxon>Neoptera</taxon>
        <taxon>Endopterygota</taxon>
        <taxon>Coleoptera</taxon>
        <taxon>Polyphaga</taxon>
        <taxon>Cucujiformia</taxon>
        <taxon>Chrysomeloidea</taxon>
        <taxon>Cerambycidae</taxon>
        <taxon>Lamiinae</taxon>
        <taxon>Monochamini</taxon>
        <taxon>Molorchus</taxon>
    </lineage>
</organism>
<gene>
    <name evidence="2" type="ORF">NQ317_002596</name>
</gene>
<keyword evidence="3" id="KW-1185">Reference proteome</keyword>
<protein>
    <submittedName>
        <fullName evidence="2">Uncharacterized protein</fullName>
    </submittedName>
</protein>
<sequence length="63" mass="7178">MATTKKPPLERTNGATVPETKEGMWLTASEASSLRHEEVADRLRVDIRKGLSWQEATDRRKIQ</sequence>
<comment type="caution">
    <text evidence="2">The sequence shown here is derived from an EMBL/GenBank/DDBJ whole genome shotgun (WGS) entry which is preliminary data.</text>
</comment>
<dbReference type="EMBL" id="JAPWTJ010000185">
    <property type="protein sequence ID" value="KAJ8981402.1"/>
    <property type="molecule type" value="Genomic_DNA"/>
</dbReference>
<dbReference type="Proteomes" id="UP001162164">
    <property type="component" value="Unassembled WGS sequence"/>
</dbReference>
<accession>A0ABQ9JU11</accession>
<name>A0ABQ9JU11_9CUCU</name>
<evidence type="ECO:0000256" key="1">
    <source>
        <dbReference type="SAM" id="MobiDB-lite"/>
    </source>
</evidence>
<reference evidence="2" key="1">
    <citation type="journal article" date="2023" name="Insect Mol. Biol.">
        <title>Genome sequencing provides insights into the evolution of gene families encoding plant cell wall-degrading enzymes in longhorned beetles.</title>
        <authorList>
            <person name="Shin N.R."/>
            <person name="Okamura Y."/>
            <person name="Kirsch R."/>
            <person name="Pauchet Y."/>
        </authorList>
    </citation>
    <scope>NUCLEOTIDE SEQUENCE</scope>
    <source>
        <strain evidence="2">MMC_N1</strain>
    </source>
</reference>
<proteinExistence type="predicted"/>
<feature type="region of interest" description="Disordered" evidence="1">
    <location>
        <begin position="1"/>
        <end position="23"/>
    </location>
</feature>